<keyword evidence="8 14" id="KW-0067">ATP-binding</keyword>
<comment type="similarity">
    <text evidence="14">Belongs to the MurCDEF family.</text>
</comment>
<dbReference type="GO" id="GO:0051301">
    <property type="term" value="P:cell division"/>
    <property type="evidence" value="ECO:0007669"/>
    <property type="project" value="UniProtKB-KW"/>
</dbReference>
<dbReference type="GO" id="GO:0008360">
    <property type="term" value="P:regulation of cell shape"/>
    <property type="evidence" value="ECO:0007669"/>
    <property type="project" value="UniProtKB-KW"/>
</dbReference>
<evidence type="ECO:0000256" key="8">
    <source>
        <dbReference type="ARBA" id="ARBA00022840"/>
    </source>
</evidence>
<proteinExistence type="inferred from homology"/>
<protein>
    <recommendedName>
        <fullName evidence="3 14">UDP-N-acetylmuramate--L-alanine ligase</fullName>
        <ecNumber evidence="3 14">6.3.2.8</ecNumber>
    </recommendedName>
    <alternativeName>
        <fullName evidence="14">UDP-N-acetylmuramoyl-L-alanine synthetase</fullName>
    </alternativeName>
</protein>
<dbReference type="STRING" id="320483.AMF_010"/>
<keyword evidence="4 14" id="KW-0963">Cytoplasm</keyword>
<dbReference type="NCBIfam" id="TIGR01082">
    <property type="entry name" value="murC"/>
    <property type="match status" value="1"/>
</dbReference>
<name>B9KHE7_ANAMF</name>
<dbReference type="HOGENOM" id="CLU_028104_2_1_5"/>
<feature type="domain" description="Mur ligase N-terminal catalytic" evidence="15">
    <location>
        <begin position="21"/>
        <end position="115"/>
    </location>
</feature>
<dbReference type="EMBL" id="CP001079">
    <property type="protein sequence ID" value="ACM48909.1"/>
    <property type="molecule type" value="Genomic_DNA"/>
</dbReference>
<evidence type="ECO:0000256" key="4">
    <source>
        <dbReference type="ARBA" id="ARBA00022490"/>
    </source>
</evidence>
<evidence type="ECO:0000256" key="5">
    <source>
        <dbReference type="ARBA" id="ARBA00022598"/>
    </source>
</evidence>
<keyword evidence="11 14" id="KW-0131">Cell cycle</keyword>
<organism evidence="18 19">
    <name type="scientific">Anaplasma marginale (strain Florida)</name>
    <dbReference type="NCBI Taxonomy" id="320483"/>
    <lineage>
        <taxon>Bacteria</taxon>
        <taxon>Pseudomonadati</taxon>
        <taxon>Pseudomonadota</taxon>
        <taxon>Alphaproteobacteria</taxon>
        <taxon>Rickettsiales</taxon>
        <taxon>Anaplasmataceae</taxon>
        <taxon>Anaplasma</taxon>
    </lineage>
</organism>
<evidence type="ECO:0000256" key="2">
    <source>
        <dbReference type="ARBA" id="ARBA00004752"/>
    </source>
</evidence>
<dbReference type="InterPro" id="IPR005758">
    <property type="entry name" value="UDP-N-AcMur_Ala_ligase_MurC"/>
</dbReference>
<dbReference type="Gene3D" id="3.90.190.20">
    <property type="entry name" value="Mur ligase, C-terminal domain"/>
    <property type="match status" value="1"/>
</dbReference>
<evidence type="ECO:0000256" key="3">
    <source>
        <dbReference type="ARBA" id="ARBA00012211"/>
    </source>
</evidence>
<dbReference type="PANTHER" id="PTHR43445">
    <property type="entry name" value="UDP-N-ACETYLMURAMATE--L-ALANINE LIGASE-RELATED"/>
    <property type="match status" value="1"/>
</dbReference>
<evidence type="ECO:0000256" key="13">
    <source>
        <dbReference type="ARBA" id="ARBA00047833"/>
    </source>
</evidence>
<dbReference type="GO" id="GO:0005737">
    <property type="term" value="C:cytoplasm"/>
    <property type="evidence" value="ECO:0007669"/>
    <property type="project" value="UniProtKB-SubCell"/>
</dbReference>
<evidence type="ECO:0000256" key="12">
    <source>
        <dbReference type="ARBA" id="ARBA00023316"/>
    </source>
</evidence>
<dbReference type="InterPro" id="IPR036565">
    <property type="entry name" value="Mur-like_cat_sf"/>
</dbReference>
<dbReference type="Pfam" id="PF02875">
    <property type="entry name" value="Mur_ligase_C"/>
    <property type="match status" value="1"/>
</dbReference>
<keyword evidence="5 14" id="KW-0436">Ligase</keyword>
<comment type="catalytic activity">
    <reaction evidence="13 14">
        <text>UDP-N-acetyl-alpha-D-muramate + L-alanine + ATP = UDP-N-acetyl-alpha-D-muramoyl-L-alanine + ADP + phosphate + H(+)</text>
        <dbReference type="Rhea" id="RHEA:23372"/>
        <dbReference type="ChEBI" id="CHEBI:15378"/>
        <dbReference type="ChEBI" id="CHEBI:30616"/>
        <dbReference type="ChEBI" id="CHEBI:43474"/>
        <dbReference type="ChEBI" id="CHEBI:57972"/>
        <dbReference type="ChEBI" id="CHEBI:70757"/>
        <dbReference type="ChEBI" id="CHEBI:83898"/>
        <dbReference type="ChEBI" id="CHEBI:456216"/>
        <dbReference type="EC" id="6.3.2.8"/>
    </reaction>
</comment>
<comment type="pathway">
    <text evidence="2 14">Cell wall biogenesis; peptidoglycan biosynthesis.</text>
</comment>
<dbReference type="UniPathway" id="UPA00219"/>
<dbReference type="EC" id="6.3.2.8" evidence="3 14"/>
<keyword evidence="12 14" id="KW-0961">Cell wall biogenesis/degradation</keyword>
<dbReference type="GO" id="GO:0071555">
    <property type="term" value="P:cell wall organization"/>
    <property type="evidence" value="ECO:0007669"/>
    <property type="project" value="UniProtKB-KW"/>
</dbReference>
<evidence type="ECO:0000256" key="11">
    <source>
        <dbReference type="ARBA" id="ARBA00023306"/>
    </source>
</evidence>
<keyword evidence="9 14" id="KW-0133">Cell shape</keyword>
<dbReference type="Pfam" id="PF01225">
    <property type="entry name" value="Mur_ligase"/>
    <property type="match status" value="1"/>
</dbReference>
<gene>
    <name evidence="14 18" type="primary">murC</name>
    <name evidence="18" type="ordered locus">AMF_010</name>
</gene>
<dbReference type="SUPFAM" id="SSF53244">
    <property type="entry name" value="MurD-like peptide ligases, peptide-binding domain"/>
    <property type="match status" value="1"/>
</dbReference>
<feature type="domain" description="Mur ligase central" evidence="17">
    <location>
        <begin position="123"/>
        <end position="301"/>
    </location>
</feature>
<evidence type="ECO:0000259" key="15">
    <source>
        <dbReference type="Pfam" id="PF01225"/>
    </source>
</evidence>
<dbReference type="eggNOG" id="COG0773">
    <property type="taxonomic scope" value="Bacteria"/>
</dbReference>
<evidence type="ECO:0000256" key="10">
    <source>
        <dbReference type="ARBA" id="ARBA00022984"/>
    </source>
</evidence>
<keyword evidence="19" id="KW-1185">Reference proteome</keyword>
<evidence type="ECO:0000256" key="1">
    <source>
        <dbReference type="ARBA" id="ARBA00004496"/>
    </source>
</evidence>
<evidence type="ECO:0000256" key="14">
    <source>
        <dbReference type="HAMAP-Rule" id="MF_00046"/>
    </source>
</evidence>
<dbReference type="InterPro" id="IPR013221">
    <property type="entry name" value="Mur_ligase_cen"/>
</dbReference>
<dbReference type="SUPFAM" id="SSF53623">
    <property type="entry name" value="MurD-like peptide ligases, catalytic domain"/>
    <property type="match status" value="1"/>
</dbReference>
<dbReference type="GO" id="GO:0009252">
    <property type="term" value="P:peptidoglycan biosynthetic process"/>
    <property type="evidence" value="ECO:0007669"/>
    <property type="project" value="UniProtKB-UniRule"/>
</dbReference>
<dbReference type="Gene3D" id="3.40.1190.10">
    <property type="entry name" value="Mur-like, catalytic domain"/>
    <property type="match status" value="1"/>
</dbReference>
<dbReference type="InterPro" id="IPR050061">
    <property type="entry name" value="MurCDEF_pg_biosynth"/>
</dbReference>
<dbReference type="PANTHER" id="PTHR43445:SF3">
    <property type="entry name" value="UDP-N-ACETYLMURAMATE--L-ALANINE LIGASE"/>
    <property type="match status" value="1"/>
</dbReference>
<dbReference type="HAMAP" id="MF_00046">
    <property type="entry name" value="MurC"/>
    <property type="match status" value="1"/>
</dbReference>
<evidence type="ECO:0000259" key="17">
    <source>
        <dbReference type="Pfam" id="PF08245"/>
    </source>
</evidence>
<evidence type="ECO:0000256" key="9">
    <source>
        <dbReference type="ARBA" id="ARBA00022960"/>
    </source>
</evidence>
<evidence type="ECO:0000256" key="6">
    <source>
        <dbReference type="ARBA" id="ARBA00022618"/>
    </source>
</evidence>
<dbReference type="KEGG" id="amf:AMF_010"/>
<keyword evidence="10 14" id="KW-0573">Peptidoglycan synthesis</keyword>
<dbReference type="SUPFAM" id="SSF51984">
    <property type="entry name" value="MurCD N-terminal domain"/>
    <property type="match status" value="1"/>
</dbReference>
<dbReference type="AlphaFoldDB" id="B9KHE7"/>
<comment type="function">
    <text evidence="14">Cell wall formation.</text>
</comment>
<feature type="binding site" evidence="14">
    <location>
        <begin position="125"/>
        <end position="131"/>
    </location>
    <ligand>
        <name>ATP</name>
        <dbReference type="ChEBI" id="CHEBI:30616"/>
    </ligand>
</feature>
<evidence type="ECO:0000313" key="19">
    <source>
        <dbReference type="Proteomes" id="UP000007307"/>
    </source>
</evidence>
<keyword evidence="6 14" id="KW-0132">Cell division</keyword>
<dbReference type="Gene3D" id="3.40.50.720">
    <property type="entry name" value="NAD(P)-binding Rossmann-like Domain"/>
    <property type="match status" value="1"/>
</dbReference>
<evidence type="ECO:0000313" key="18">
    <source>
        <dbReference type="EMBL" id="ACM48909.1"/>
    </source>
</evidence>
<reference evidence="18 19" key="1">
    <citation type="journal article" date="2009" name="BMC Genomics">
        <title>Conservation in the face of diversity: multistrain analysis of an intracellular bacterium.</title>
        <authorList>
            <person name="Dark M.J."/>
            <person name="Herndon D.R."/>
            <person name="Kappmeyer L.S."/>
            <person name="Gonzales M.P."/>
            <person name="Nordeen E."/>
            <person name="Palmer G.H."/>
            <person name="Knowles D.P. Jr."/>
            <person name="Brayton K.A."/>
        </authorList>
    </citation>
    <scope>NUCLEOTIDE SEQUENCE [LARGE SCALE GENOMIC DNA]</scope>
    <source>
        <strain evidence="18 19">Florida</strain>
    </source>
</reference>
<dbReference type="Pfam" id="PF08245">
    <property type="entry name" value="Mur_ligase_M"/>
    <property type="match status" value="1"/>
</dbReference>
<keyword evidence="7 14" id="KW-0547">Nucleotide-binding</keyword>
<dbReference type="Proteomes" id="UP000007307">
    <property type="component" value="Chromosome"/>
</dbReference>
<sequence>MLLAWRCSLTDPFGLSPGSVLHFIGIGGIGMSALAMATRDCGYTVQGSDTSTSPMVQALLDKGVHVMPDHRADNVQNADVVVYSNAIKDDNVELQSAIAAGKLVLRRTELLSKALGAGRTIVVSGSHGKTSTTGMIASIMEHAGMDPTVFIGGIAFHYGNNYKMGAGEWAVVEGDESDAGFTELPCEIAVVTNLEWEHPDKYSCLEALERVFSDFLRNVKAGGASVMPSRLSFTLGNGAKCSKITYGLEGGDLRASNTTYMGDATVFDIVGLNGEEICCGVRLPVPGRHNVENALAAAAVAKHIGVGCNYIKAGLEGFMGVGRRFEIIANVGGVTFVDDYAHHPTEIEASRNAAKLSTTSGRVIGILQPHRFTRVQHFFKDFTSAISKFDYLILTDVYPAGEEVISGCESLDIVREIKSRGFDQVVHASTPDAITDIVASVAQPGDVVIAMGAGSITGIVRSVANAYMAHHSVRCQTTQNYA</sequence>
<feature type="domain" description="Mur ligase C-terminal" evidence="16">
    <location>
        <begin position="323"/>
        <end position="454"/>
    </location>
</feature>
<dbReference type="InterPro" id="IPR000713">
    <property type="entry name" value="Mur_ligase_N"/>
</dbReference>
<evidence type="ECO:0000256" key="7">
    <source>
        <dbReference type="ARBA" id="ARBA00022741"/>
    </source>
</evidence>
<comment type="subcellular location">
    <subcellularLocation>
        <location evidence="1 14">Cytoplasm</location>
    </subcellularLocation>
</comment>
<evidence type="ECO:0000259" key="16">
    <source>
        <dbReference type="Pfam" id="PF02875"/>
    </source>
</evidence>
<dbReference type="InterPro" id="IPR036615">
    <property type="entry name" value="Mur_ligase_C_dom_sf"/>
</dbReference>
<dbReference type="GO" id="GO:0008763">
    <property type="term" value="F:UDP-N-acetylmuramate-L-alanine ligase activity"/>
    <property type="evidence" value="ECO:0007669"/>
    <property type="project" value="UniProtKB-UniRule"/>
</dbReference>
<dbReference type="InterPro" id="IPR004101">
    <property type="entry name" value="Mur_ligase_C"/>
</dbReference>
<dbReference type="GO" id="GO:0005524">
    <property type="term" value="F:ATP binding"/>
    <property type="evidence" value="ECO:0007669"/>
    <property type="project" value="UniProtKB-UniRule"/>
</dbReference>
<accession>B9KHE7</accession>